<feature type="transmembrane region" description="Helical" evidence="7">
    <location>
        <begin position="290"/>
        <end position="311"/>
    </location>
</feature>
<feature type="domain" description="MacB-like periplasmic core" evidence="9">
    <location>
        <begin position="21"/>
        <end position="250"/>
    </location>
</feature>
<dbReference type="PANTHER" id="PTHR30572">
    <property type="entry name" value="MEMBRANE COMPONENT OF TRANSPORTER-RELATED"/>
    <property type="match status" value="1"/>
</dbReference>
<evidence type="ECO:0000256" key="7">
    <source>
        <dbReference type="SAM" id="Phobius"/>
    </source>
</evidence>
<evidence type="ECO:0000256" key="2">
    <source>
        <dbReference type="ARBA" id="ARBA00022475"/>
    </source>
</evidence>
<dbReference type="Proteomes" id="UP000501058">
    <property type="component" value="Chromosome"/>
</dbReference>
<evidence type="ECO:0000313" key="10">
    <source>
        <dbReference type="EMBL" id="QIK72867.1"/>
    </source>
</evidence>
<evidence type="ECO:0000256" key="4">
    <source>
        <dbReference type="ARBA" id="ARBA00022989"/>
    </source>
</evidence>
<reference evidence="10 11" key="1">
    <citation type="submission" date="2020-03" db="EMBL/GenBank/DDBJ databases">
        <title>Propioniciclava sp. nov., isolated from Hydrophilus acuminatus.</title>
        <authorList>
            <person name="Hyun D.-W."/>
            <person name="Bae J.-W."/>
        </authorList>
    </citation>
    <scope>NUCLEOTIDE SEQUENCE [LARGE SCALE GENOMIC DNA]</scope>
    <source>
        <strain evidence="10 11">HDW11</strain>
    </source>
</reference>
<proteinExistence type="inferred from homology"/>
<keyword evidence="2" id="KW-1003">Cell membrane</keyword>
<keyword evidence="4 7" id="KW-1133">Transmembrane helix</keyword>
<dbReference type="EMBL" id="CP049865">
    <property type="protein sequence ID" value="QIK72867.1"/>
    <property type="molecule type" value="Genomic_DNA"/>
</dbReference>
<evidence type="ECO:0000256" key="5">
    <source>
        <dbReference type="ARBA" id="ARBA00023136"/>
    </source>
</evidence>
<dbReference type="KEGG" id="prv:G7070_12040"/>
<dbReference type="RefSeq" id="WP_166233941.1">
    <property type="nucleotide sequence ID" value="NZ_CP049865.1"/>
</dbReference>
<evidence type="ECO:0000256" key="3">
    <source>
        <dbReference type="ARBA" id="ARBA00022692"/>
    </source>
</evidence>
<dbReference type="GO" id="GO:0022857">
    <property type="term" value="F:transmembrane transporter activity"/>
    <property type="evidence" value="ECO:0007669"/>
    <property type="project" value="TreeGrafter"/>
</dbReference>
<dbReference type="Pfam" id="PF12704">
    <property type="entry name" value="MacB_PCD"/>
    <property type="match status" value="1"/>
</dbReference>
<protein>
    <submittedName>
        <fullName evidence="10">FtsX-like permease family protein</fullName>
    </submittedName>
</protein>
<sequence>MSWTETLRTALEALNGRRMRSLLTMLGILIGIAAVMLTVGLGEGARLQIGKEINKLGSNLLIVMPGGSGAMSGAGLSGGGGGAGFSLADAALIADPTVAPDVAGVAPVMTSAVTVQFGTADTSTQVNGTLPAWMDVRARHMGDGRFFTDAEQASAAQVAVLGPQTARDLFGGEPPVGHEVVLNGQTFVVIGVLESSGSASLSNDDDVVVVPMSTMAQRLSPPSMANSISTIYVAARDDASIAAAHQEITNALTVNRQTTTADQDFSIFTFQALLTAAGTMTSVLTSLLGGLAAISLIVGGIGVMNIMLVSVSERVREIGLRKALGATPKLIRRQFMVEAGILGLLGGTLGVLVGLLGAAILTPLLNLEVTLSLPATLLALAVSLGIGVIAGVYPAARAANLPPIDALRSE</sequence>
<comment type="similarity">
    <text evidence="6">Belongs to the ABC-4 integral membrane protein family.</text>
</comment>
<accession>A0A6G7Y8C4</accession>
<feature type="transmembrane region" description="Helical" evidence="7">
    <location>
        <begin position="339"/>
        <end position="361"/>
    </location>
</feature>
<dbReference type="PANTHER" id="PTHR30572:SF4">
    <property type="entry name" value="ABC TRANSPORTER PERMEASE YTRF"/>
    <property type="match status" value="1"/>
</dbReference>
<organism evidence="10 11">
    <name type="scientific">Propioniciclava coleopterorum</name>
    <dbReference type="NCBI Taxonomy" id="2714937"/>
    <lineage>
        <taxon>Bacteria</taxon>
        <taxon>Bacillati</taxon>
        <taxon>Actinomycetota</taxon>
        <taxon>Actinomycetes</taxon>
        <taxon>Propionibacteriales</taxon>
        <taxon>Propionibacteriaceae</taxon>
        <taxon>Propioniciclava</taxon>
    </lineage>
</organism>
<keyword evidence="5 7" id="KW-0472">Membrane</keyword>
<keyword evidence="3 7" id="KW-0812">Transmembrane</keyword>
<evidence type="ECO:0000259" key="8">
    <source>
        <dbReference type="Pfam" id="PF02687"/>
    </source>
</evidence>
<feature type="transmembrane region" description="Helical" evidence="7">
    <location>
        <begin position="20"/>
        <end position="41"/>
    </location>
</feature>
<dbReference type="Pfam" id="PF02687">
    <property type="entry name" value="FtsX"/>
    <property type="match status" value="1"/>
</dbReference>
<dbReference type="InterPro" id="IPR025857">
    <property type="entry name" value="MacB_PCD"/>
</dbReference>
<feature type="transmembrane region" description="Helical" evidence="7">
    <location>
        <begin position="373"/>
        <end position="393"/>
    </location>
</feature>
<evidence type="ECO:0000256" key="1">
    <source>
        <dbReference type="ARBA" id="ARBA00004651"/>
    </source>
</evidence>
<keyword evidence="11" id="KW-1185">Reference proteome</keyword>
<dbReference type="GO" id="GO:0005886">
    <property type="term" value="C:plasma membrane"/>
    <property type="evidence" value="ECO:0007669"/>
    <property type="project" value="UniProtKB-SubCell"/>
</dbReference>
<comment type="subcellular location">
    <subcellularLocation>
        <location evidence="1">Cell membrane</location>
        <topology evidence="1">Multi-pass membrane protein</topology>
    </subcellularLocation>
</comment>
<dbReference type="InterPro" id="IPR003838">
    <property type="entry name" value="ABC3_permease_C"/>
</dbReference>
<dbReference type="InterPro" id="IPR050250">
    <property type="entry name" value="Macrolide_Exporter_MacB"/>
</dbReference>
<gene>
    <name evidence="10" type="ORF">G7070_12040</name>
</gene>
<name>A0A6G7Y8C4_9ACTN</name>
<dbReference type="AlphaFoldDB" id="A0A6G7Y8C4"/>
<evidence type="ECO:0000313" key="11">
    <source>
        <dbReference type="Proteomes" id="UP000501058"/>
    </source>
</evidence>
<evidence type="ECO:0000259" key="9">
    <source>
        <dbReference type="Pfam" id="PF12704"/>
    </source>
</evidence>
<evidence type="ECO:0000256" key="6">
    <source>
        <dbReference type="ARBA" id="ARBA00038076"/>
    </source>
</evidence>
<feature type="domain" description="ABC3 transporter permease C-terminal" evidence="8">
    <location>
        <begin position="291"/>
        <end position="403"/>
    </location>
</feature>